<organism evidence="1">
    <name type="scientific">Arundo donax</name>
    <name type="common">Giant reed</name>
    <name type="synonym">Donax arundinaceus</name>
    <dbReference type="NCBI Taxonomy" id="35708"/>
    <lineage>
        <taxon>Eukaryota</taxon>
        <taxon>Viridiplantae</taxon>
        <taxon>Streptophyta</taxon>
        <taxon>Embryophyta</taxon>
        <taxon>Tracheophyta</taxon>
        <taxon>Spermatophyta</taxon>
        <taxon>Magnoliopsida</taxon>
        <taxon>Liliopsida</taxon>
        <taxon>Poales</taxon>
        <taxon>Poaceae</taxon>
        <taxon>PACMAD clade</taxon>
        <taxon>Arundinoideae</taxon>
        <taxon>Arundineae</taxon>
        <taxon>Arundo</taxon>
    </lineage>
</organism>
<reference evidence="1" key="2">
    <citation type="journal article" date="2015" name="Data Brief">
        <title>Shoot transcriptome of the giant reed, Arundo donax.</title>
        <authorList>
            <person name="Barrero R.A."/>
            <person name="Guerrero F.D."/>
            <person name="Moolhuijzen P."/>
            <person name="Goolsby J.A."/>
            <person name="Tidwell J."/>
            <person name="Bellgard S.E."/>
            <person name="Bellgard M.I."/>
        </authorList>
    </citation>
    <scope>NUCLEOTIDE SEQUENCE</scope>
    <source>
        <tissue evidence="1">Shoot tissue taken approximately 20 cm above the soil surface</tissue>
    </source>
</reference>
<dbReference type="AlphaFoldDB" id="A0A0A8YT28"/>
<sequence>MRSIRLVCLTTGFSSN</sequence>
<protein>
    <submittedName>
        <fullName evidence="1">Uncharacterized protein</fullName>
    </submittedName>
</protein>
<name>A0A0A8YT28_ARUDO</name>
<evidence type="ECO:0000313" key="1">
    <source>
        <dbReference type="EMBL" id="JAD29731.1"/>
    </source>
</evidence>
<accession>A0A0A8YT28</accession>
<dbReference type="EMBL" id="GBRH01268164">
    <property type="protein sequence ID" value="JAD29731.1"/>
    <property type="molecule type" value="Transcribed_RNA"/>
</dbReference>
<proteinExistence type="predicted"/>
<reference evidence="1" key="1">
    <citation type="submission" date="2014-09" db="EMBL/GenBank/DDBJ databases">
        <authorList>
            <person name="Magalhaes I.L.F."/>
            <person name="Oliveira U."/>
            <person name="Santos F.R."/>
            <person name="Vidigal T.H.D.A."/>
            <person name="Brescovit A.D."/>
            <person name="Santos A.J."/>
        </authorList>
    </citation>
    <scope>NUCLEOTIDE SEQUENCE</scope>
    <source>
        <tissue evidence="1">Shoot tissue taken approximately 20 cm above the soil surface</tissue>
    </source>
</reference>